<name>Q222R5_ALBFT</name>
<sequence>MSQPNCSSLWASTAAPDIEASALQGTVPADVVIVGAGFTGCAAALAMAQRGARVRLLEANVVGWGASGRTGGQVIPGLKFDPDEIEAMFGPDLGPRMVNAVGSVGDEVFGLIEQHAISCDAQRKGWLQPAFSTRSLDLALRRCDSWQRRGADVAPVGRSEMARLLGTDHYLGGWEDRRAGHVQPMSYVRGLAGAAQRAGAVIHIDSPALSLTRQGAKWRVSTPQGAVDADQVLLATNGYTDGLWPGLARTVVPMMSFQAATIPISEDLGKSILPEGHAASDTRRLLWYFRRDAHGRLTMGGRAPYREDLGAADADYVRNAVNRLYPQFKNTPFEFHWAGRVAMTQDHIPHLNRLDNGLWAALGYNGRGVGMATLFGRYLADLASGVPAQDIPFPVTSMRPIQGYPFTRLVARALVSYYRIRDQLEAV</sequence>
<dbReference type="eggNOG" id="COG0665">
    <property type="taxonomic scope" value="Bacteria"/>
</dbReference>
<dbReference type="PANTHER" id="PTHR13847:SF281">
    <property type="entry name" value="FAD DEPENDENT OXIDOREDUCTASE DOMAIN-CONTAINING PROTEIN"/>
    <property type="match status" value="1"/>
</dbReference>
<evidence type="ECO:0000313" key="4">
    <source>
        <dbReference type="Proteomes" id="UP000008332"/>
    </source>
</evidence>
<evidence type="ECO:0000313" key="3">
    <source>
        <dbReference type="EMBL" id="ABD67988.1"/>
    </source>
</evidence>
<accession>Q222R5</accession>
<reference evidence="4" key="1">
    <citation type="submission" date="2006-02" db="EMBL/GenBank/DDBJ databases">
        <title>Complete sequence of chromosome of Rhodoferax ferrireducens DSM 15236.</title>
        <authorList>
            <person name="Copeland A."/>
            <person name="Lucas S."/>
            <person name="Lapidus A."/>
            <person name="Barry K."/>
            <person name="Detter J.C."/>
            <person name="Glavina del Rio T."/>
            <person name="Hammon N."/>
            <person name="Israni S."/>
            <person name="Pitluck S."/>
            <person name="Brettin T."/>
            <person name="Bruce D."/>
            <person name="Han C."/>
            <person name="Tapia R."/>
            <person name="Gilna P."/>
            <person name="Kiss H."/>
            <person name="Schmutz J."/>
            <person name="Larimer F."/>
            <person name="Land M."/>
            <person name="Kyrpides N."/>
            <person name="Ivanova N."/>
            <person name="Richardson P."/>
        </authorList>
    </citation>
    <scope>NUCLEOTIDE SEQUENCE [LARGE SCALE GENOMIC DNA]</scope>
    <source>
        <strain evidence="4">ATCC BAA-621 / DSM 15236 / T118</strain>
    </source>
</reference>
<dbReference type="InterPro" id="IPR006076">
    <property type="entry name" value="FAD-dep_OxRdtase"/>
</dbReference>
<dbReference type="Pfam" id="PF01266">
    <property type="entry name" value="DAO"/>
    <property type="match status" value="1"/>
</dbReference>
<protein>
    <submittedName>
        <fullName evidence="3">FAD dependent oxidoreductase</fullName>
    </submittedName>
</protein>
<evidence type="ECO:0000256" key="1">
    <source>
        <dbReference type="ARBA" id="ARBA00023002"/>
    </source>
</evidence>
<dbReference type="OrthoDB" id="9342835at2"/>
<dbReference type="Gene3D" id="3.50.50.60">
    <property type="entry name" value="FAD/NAD(P)-binding domain"/>
    <property type="match status" value="1"/>
</dbReference>
<dbReference type="STRING" id="338969.Rfer_0231"/>
<evidence type="ECO:0000259" key="2">
    <source>
        <dbReference type="Pfam" id="PF01266"/>
    </source>
</evidence>
<gene>
    <name evidence="3" type="ordered locus">Rfer_0231</name>
</gene>
<dbReference type="KEGG" id="rfr:Rfer_0231"/>
<dbReference type="EMBL" id="CP000267">
    <property type="protein sequence ID" value="ABD67988.1"/>
    <property type="molecule type" value="Genomic_DNA"/>
</dbReference>
<dbReference type="PANTHER" id="PTHR13847">
    <property type="entry name" value="SARCOSINE DEHYDROGENASE-RELATED"/>
    <property type="match status" value="1"/>
</dbReference>
<proteinExistence type="predicted"/>
<dbReference type="RefSeq" id="WP_011462561.1">
    <property type="nucleotide sequence ID" value="NC_007908.1"/>
</dbReference>
<dbReference type="InterPro" id="IPR036188">
    <property type="entry name" value="FAD/NAD-bd_sf"/>
</dbReference>
<dbReference type="GO" id="GO:0005737">
    <property type="term" value="C:cytoplasm"/>
    <property type="evidence" value="ECO:0007669"/>
    <property type="project" value="TreeGrafter"/>
</dbReference>
<dbReference type="Proteomes" id="UP000008332">
    <property type="component" value="Chromosome"/>
</dbReference>
<dbReference type="Gene3D" id="3.30.9.10">
    <property type="entry name" value="D-Amino Acid Oxidase, subunit A, domain 2"/>
    <property type="match status" value="1"/>
</dbReference>
<dbReference type="GO" id="GO:0016491">
    <property type="term" value="F:oxidoreductase activity"/>
    <property type="evidence" value="ECO:0007669"/>
    <property type="project" value="UniProtKB-KW"/>
</dbReference>
<organism evidence="3 4">
    <name type="scientific">Albidiferax ferrireducens (strain ATCC BAA-621 / DSM 15236 / T118)</name>
    <name type="common">Rhodoferax ferrireducens</name>
    <dbReference type="NCBI Taxonomy" id="338969"/>
    <lineage>
        <taxon>Bacteria</taxon>
        <taxon>Pseudomonadati</taxon>
        <taxon>Pseudomonadota</taxon>
        <taxon>Betaproteobacteria</taxon>
        <taxon>Burkholderiales</taxon>
        <taxon>Comamonadaceae</taxon>
        <taxon>Rhodoferax</taxon>
    </lineage>
</organism>
<dbReference type="SUPFAM" id="SSF51905">
    <property type="entry name" value="FAD/NAD(P)-binding domain"/>
    <property type="match status" value="1"/>
</dbReference>
<dbReference type="HOGENOM" id="CLU_007884_3_3_4"/>
<feature type="domain" description="FAD dependent oxidoreductase" evidence="2">
    <location>
        <begin position="30"/>
        <end position="382"/>
    </location>
</feature>
<keyword evidence="4" id="KW-1185">Reference proteome</keyword>
<dbReference type="AlphaFoldDB" id="Q222R5"/>
<keyword evidence="1" id="KW-0560">Oxidoreductase</keyword>